<dbReference type="GO" id="GO:0019215">
    <property type="term" value="F:intermediate filament binding"/>
    <property type="evidence" value="ECO:0007669"/>
    <property type="project" value="InterPro"/>
</dbReference>
<protein>
    <recommendedName>
        <fullName evidence="5">IF rod domain-containing protein</fullName>
    </recommendedName>
</protein>
<evidence type="ECO:0000256" key="3">
    <source>
        <dbReference type="SAM" id="Coils"/>
    </source>
</evidence>
<dbReference type="InterPro" id="IPR039008">
    <property type="entry name" value="IF_rod_dom"/>
</dbReference>
<dbReference type="SMART" id="SM01391">
    <property type="entry name" value="Filament"/>
    <property type="match status" value="1"/>
</dbReference>
<dbReference type="OMA" id="HITMENR"/>
<evidence type="ECO:0000313" key="6">
    <source>
        <dbReference type="EMBL" id="GCB85341.1"/>
    </source>
</evidence>
<accession>A0A401QIY8</accession>
<evidence type="ECO:0000259" key="5">
    <source>
        <dbReference type="SMART" id="SM01391"/>
    </source>
</evidence>
<keyword evidence="1" id="KW-0403">Intermediate filament</keyword>
<evidence type="ECO:0000256" key="1">
    <source>
        <dbReference type="ARBA" id="ARBA00022754"/>
    </source>
</evidence>
<dbReference type="InterPro" id="IPR031211">
    <property type="entry name" value="Nestin"/>
</dbReference>
<reference evidence="6 7" key="1">
    <citation type="journal article" date="2018" name="Nat. Ecol. Evol.">
        <title>Shark genomes provide insights into elasmobranch evolution and the origin of vertebrates.</title>
        <authorList>
            <person name="Hara Y"/>
            <person name="Yamaguchi K"/>
            <person name="Onimaru K"/>
            <person name="Kadota M"/>
            <person name="Koyanagi M"/>
            <person name="Keeley SD"/>
            <person name="Tatsumi K"/>
            <person name="Tanaka K"/>
            <person name="Motone F"/>
            <person name="Kageyama Y"/>
            <person name="Nozu R"/>
            <person name="Adachi N"/>
            <person name="Nishimura O"/>
            <person name="Nakagawa R"/>
            <person name="Tanegashima C"/>
            <person name="Kiyatake I"/>
            <person name="Matsumoto R"/>
            <person name="Murakumo K"/>
            <person name="Nishida K"/>
            <person name="Terakita A"/>
            <person name="Kuratani S"/>
            <person name="Sato K"/>
            <person name="Hyodo S Kuraku.S."/>
        </authorList>
    </citation>
    <scope>NUCLEOTIDE SEQUENCE [LARGE SCALE GENOMIC DNA]</scope>
</reference>
<feature type="domain" description="IF rod" evidence="5">
    <location>
        <begin position="12"/>
        <end position="268"/>
    </location>
</feature>
<evidence type="ECO:0000256" key="2">
    <source>
        <dbReference type="ARBA" id="ARBA00023054"/>
    </source>
</evidence>
<dbReference type="PANTHER" id="PTHR47051">
    <property type="entry name" value="NESTIN"/>
    <property type="match status" value="1"/>
</dbReference>
<dbReference type="GO" id="GO:0031730">
    <property type="term" value="F:CCR5 chemokine receptor binding"/>
    <property type="evidence" value="ECO:0007669"/>
    <property type="project" value="TreeGrafter"/>
</dbReference>
<gene>
    <name evidence="6" type="ORF">scyTo_0025926</name>
</gene>
<dbReference type="EMBL" id="BFAA01141083">
    <property type="protein sequence ID" value="GCB85341.1"/>
    <property type="molecule type" value="Genomic_DNA"/>
</dbReference>
<dbReference type="Proteomes" id="UP000288216">
    <property type="component" value="Unassembled WGS sequence"/>
</dbReference>
<feature type="compositionally biased region" description="Basic and acidic residues" evidence="4">
    <location>
        <begin position="103"/>
        <end position="128"/>
    </location>
</feature>
<comment type="caution">
    <text evidence="6">The sequence shown here is derived from an EMBL/GenBank/DDBJ whole genome shotgun (WGS) entry which is preliminary data.</text>
</comment>
<dbReference type="PANTHER" id="PTHR47051:SF1">
    <property type="entry name" value="NESTIN"/>
    <property type="match status" value="1"/>
</dbReference>
<dbReference type="OrthoDB" id="8886319at2759"/>
<dbReference type="GO" id="GO:0030844">
    <property type="term" value="P:positive regulation of intermediate filament depolymerization"/>
    <property type="evidence" value="ECO:0007669"/>
    <property type="project" value="TreeGrafter"/>
</dbReference>
<dbReference type="Gene3D" id="1.20.5.1160">
    <property type="entry name" value="Vasodilator-stimulated phosphoprotein"/>
    <property type="match status" value="1"/>
</dbReference>
<keyword evidence="2 3" id="KW-0175">Coiled coil</keyword>
<dbReference type="STRING" id="75743.A0A401QIY8"/>
<dbReference type="GO" id="GO:0005882">
    <property type="term" value="C:intermediate filament"/>
    <property type="evidence" value="ECO:0007669"/>
    <property type="project" value="UniProtKB-KW"/>
</dbReference>
<dbReference type="Pfam" id="PF00038">
    <property type="entry name" value="Filament"/>
    <property type="match status" value="1"/>
</dbReference>
<name>A0A401QIY8_SCYTO</name>
<evidence type="ECO:0000313" key="7">
    <source>
        <dbReference type="Proteomes" id="UP000288216"/>
    </source>
</evidence>
<organism evidence="6 7">
    <name type="scientific">Scyliorhinus torazame</name>
    <name type="common">Cloudy catshark</name>
    <name type="synonym">Catulus torazame</name>
    <dbReference type="NCBI Taxonomy" id="75743"/>
    <lineage>
        <taxon>Eukaryota</taxon>
        <taxon>Metazoa</taxon>
        <taxon>Chordata</taxon>
        <taxon>Craniata</taxon>
        <taxon>Vertebrata</taxon>
        <taxon>Chondrichthyes</taxon>
        <taxon>Elasmobranchii</taxon>
        <taxon>Galeomorphii</taxon>
        <taxon>Galeoidea</taxon>
        <taxon>Carcharhiniformes</taxon>
        <taxon>Scyliorhinidae</taxon>
        <taxon>Scyliorhinus</taxon>
    </lineage>
</organism>
<dbReference type="AlphaFoldDB" id="A0A401QIY8"/>
<feature type="region of interest" description="Disordered" evidence="4">
    <location>
        <begin position="99"/>
        <end position="128"/>
    </location>
</feature>
<proteinExistence type="predicted"/>
<feature type="coiled-coil region" evidence="3">
    <location>
        <begin position="17"/>
        <end position="51"/>
    </location>
</feature>
<sequence>MEVVMRQGALGEGCSGLRELNERLESYLQRVSLLEQENGSLRSQVAALKRVPARGQRAQLEGELEALRGRLAEGWREADRAALETDGLREELRLTGGRCAGEASRREEAGRQLGGSRRELEGERRERGSLQQQVLALEGELELLGQLHGEEVGSLLAEGARARPPPAAPLPGLPPQGVGRLPERPSQVWQGSLRVYRAELAEVQRGAAELAHRQQGLREAKRQSRIQLQALQADMEGLRGSQALLEAQTSQQSRSQQEELQHLQNVCVSVCVSVCLCK</sequence>
<evidence type="ECO:0000256" key="4">
    <source>
        <dbReference type="SAM" id="MobiDB-lite"/>
    </source>
</evidence>
<keyword evidence="7" id="KW-1185">Reference proteome</keyword>